<dbReference type="Gene3D" id="3.90.226.10">
    <property type="entry name" value="2-enoyl-CoA Hydratase, Chain A, domain 1"/>
    <property type="match status" value="1"/>
</dbReference>
<evidence type="ECO:0000256" key="4">
    <source>
        <dbReference type="ARBA" id="ARBA00022825"/>
    </source>
</evidence>
<evidence type="ECO:0000256" key="1">
    <source>
        <dbReference type="ARBA" id="ARBA00008683"/>
    </source>
</evidence>
<dbReference type="PANTHER" id="PTHR42987:SF4">
    <property type="entry name" value="PROTEASE SOHB-RELATED"/>
    <property type="match status" value="1"/>
</dbReference>
<evidence type="ECO:0000313" key="5">
    <source>
        <dbReference type="EMBL" id="QKF07766.1"/>
    </source>
</evidence>
<dbReference type="GO" id="GO:0006508">
    <property type="term" value="P:proteolysis"/>
    <property type="evidence" value="ECO:0007669"/>
    <property type="project" value="UniProtKB-KW"/>
</dbReference>
<dbReference type="Proteomes" id="UP000503297">
    <property type="component" value="Chromosome"/>
</dbReference>
<keyword evidence="3" id="KW-0378">Hydrolase</keyword>
<keyword evidence="4" id="KW-0720">Serine protease</keyword>
<dbReference type="EMBL" id="CP053716">
    <property type="protein sequence ID" value="QKF07766.1"/>
    <property type="molecule type" value="Genomic_DNA"/>
</dbReference>
<dbReference type="SUPFAM" id="SSF52096">
    <property type="entry name" value="ClpP/crotonase"/>
    <property type="match status" value="1"/>
</dbReference>
<dbReference type="AlphaFoldDB" id="A0A6M8J7A2"/>
<reference evidence="6" key="1">
    <citation type="submission" date="2020-05" db="EMBL/GenBank/DDBJ databases">
        <title>Novel species in genus Nocardioides.</title>
        <authorList>
            <person name="Zhang G."/>
        </authorList>
    </citation>
    <scope>NUCLEOTIDE SEQUENCE [LARGE SCALE GENOMIC DNA]</scope>
    <source>
        <strain evidence="6">zg-1050</strain>
    </source>
</reference>
<comment type="similarity">
    <text evidence="1">Belongs to the peptidase S49 family.</text>
</comment>
<accession>A0A6M8J7A2</accession>
<dbReference type="GO" id="GO:0008236">
    <property type="term" value="F:serine-type peptidase activity"/>
    <property type="evidence" value="ECO:0007669"/>
    <property type="project" value="UniProtKB-KW"/>
</dbReference>
<dbReference type="KEGG" id="bwa:HLV38_06335"/>
<protein>
    <submittedName>
        <fullName evidence="5">S49 family peptidase</fullName>
    </submittedName>
</protein>
<keyword evidence="2" id="KW-0645">Protease</keyword>
<dbReference type="PANTHER" id="PTHR42987">
    <property type="entry name" value="PEPTIDASE S49"/>
    <property type="match status" value="1"/>
</dbReference>
<keyword evidence="6" id="KW-1185">Reference proteome</keyword>
<proteinExistence type="inferred from homology"/>
<evidence type="ECO:0000313" key="6">
    <source>
        <dbReference type="Proteomes" id="UP000503297"/>
    </source>
</evidence>
<evidence type="ECO:0000256" key="3">
    <source>
        <dbReference type="ARBA" id="ARBA00022801"/>
    </source>
</evidence>
<dbReference type="InterPro" id="IPR002142">
    <property type="entry name" value="Peptidase_S49"/>
</dbReference>
<organism evidence="5 6">
    <name type="scientific">Berryella wangjianweii</name>
    <dbReference type="NCBI Taxonomy" id="2734634"/>
    <lineage>
        <taxon>Bacteria</taxon>
        <taxon>Bacillati</taxon>
        <taxon>Actinomycetota</taxon>
        <taxon>Coriobacteriia</taxon>
        <taxon>Eggerthellales</taxon>
        <taxon>Eggerthellaceae</taxon>
        <taxon>Berryella</taxon>
    </lineage>
</organism>
<name>A0A6M8J7A2_9ACTN</name>
<dbReference type="Pfam" id="PF01343">
    <property type="entry name" value="Peptidase_S49"/>
    <property type="match status" value="1"/>
</dbReference>
<sequence>MQGEGPFVWYYGGSTLRRRTSLNAPIPPHPGFDAAGRPEPPHAAGQSGSGPAPYAGPVAQAGSAPQAAYAAAPVARAPKRRGWVVAVVALVCLTLLGGFTVHSCTAALDPLARTGDASLSDLGAGSDAVGVIRVDGAIGYDGSASSPEGLKALLDKAEKSDAIKAVVLRVNSGGGSAAAGEEMAAYVKGFSKPIVVSSAAINASAAYEMSAMADQIFVGRTTEIGAIGTVMQITDLSELMEKLGIARDTVKSAPSKDSSYGIRPLTDDERAYYQQLVNELNDAFVANVAEGRGLDLEDARKLATGLPFSGTTAVSNGVADRIGTFDDALEYAARAGGISRSYRVVELEPKPSDLGFLRALLSSSVREFAGSVSKEVVSDVMRGLADDLKDELKEGPAHDLAR</sequence>
<dbReference type="InterPro" id="IPR029045">
    <property type="entry name" value="ClpP/crotonase-like_dom_sf"/>
</dbReference>
<gene>
    <name evidence="5" type="ORF">HLV38_06335</name>
</gene>
<evidence type="ECO:0000256" key="2">
    <source>
        <dbReference type="ARBA" id="ARBA00022670"/>
    </source>
</evidence>
<dbReference type="CDD" id="cd07023">
    <property type="entry name" value="S49_Sppa_N_C"/>
    <property type="match status" value="1"/>
</dbReference>
<dbReference type="InterPro" id="IPR047272">
    <property type="entry name" value="S49_SppA_C"/>
</dbReference>